<dbReference type="InterPro" id="IPR027417">
    <property type="entry name" value="P-loop_NTPase"/>
</dbReference>
<sequence length="252" mass="29428">MDILVKPGSHVQWDWYKSHEGREVIMSIMHRNLHQRKVFGLLERPSFPPHLAPEEYRFKIFVCGKSGVGKTSTISKLSGNEVPSIHSETPGIQTTEVYWPVKILHEDKVVMFQLQFWDAGENALKKFDHVLPACKDQADAVMFVFSFVDKSGFEDLPQQMSRVIEPQDNICRFIMGTKYDLHAHSEITQRDIRDFEQQWRTPVLRIKNITDYRQTELRGDLNEVAPILNTICEHLWHREQILQGRYSIPVEV</sequence>
<evidence type="ECO:0000256" key="12">
    <source>
        <dbReference type="ARBA" id="ARBA00023273"/>
    </source>
</evidence>
<keyword evidence="8" id="KW-0653">Protein transport</keyword>
<dbReference type="AlphaFoldDB" id="A0A1S3IID5"/>
<evidence type="ECO:0000256" key="5">
    <source>
        <dbReference type="ARBA" id="ARBA00022483"/>
    </source>
</evidence>
<dbReference type="InterPro" id="IPR001806">
    <property type="entry name" value="Small_GTPase"/>
</dbReference>
<dbReference type="OMA" id="PSMHHET"/>
<keyword evidence="12" id="KW-0966">Cell projection</keyword>
<reference evidence="15" key="1">
    <citation type="submission" date="2025-08" db="UniProtKB">
        <authorList>
            <consortium name="RefSeq"/>
        </authorList>
    </citation>
    <scope>IDENTIFICATION</scope>
    <source>
        <tissue evidence="15">Gonads</tissue>
    </source>
</reference>
<dbReference type="SMART" id="SM00175">
    <property type="entry name" value="RAB"/>
    <property type="match status" value="1"/>
</dbReference>
<accession>A0A1S3IID5</accession>
<evidence type="ECO:0000256" key="10">
    <source>
        <dbReference type="ARBA" id="ARBA00023134"/>
    </source>
</evidence>
<comment type="subcellular location">
    <subcellularLocation>
        <location evidence="1">Cytoplasm</location>
        <location evidence="1">Cytoskeleton</location>
        <location evidence="1">Cilium basal body</location>
    </subcellularLocation>
</comment>
<dbReference type="RefSeq" id="XP_013397888.1">
    <property type="nucleotide sequence ID" value="XM_013542434.2"/>
</dbReference>
<evidence type="ECO:0000256" key="2">
    <source>
        <dbReference type="ARBA" id="ARBA00006270"/>
    </source>
</evidence>
<dbReference type="GO" id="GO:0006887">
    <property type="term" value="P:exocytosis"/>
    <property type="evidence" value="ECO:0007669"/>
    <property type="project" value="UniProtKB-KW"/>
</dbReference>
<dbReference type="Proteomes" id="UP000085678">
    <property type="component" value="Unplaced"/>
</dbReference>
<dbReference type="GO" id="GO:0005525">
    <property type="term" value="F:GTP binding"/>
    <property type="evidence" value="ECO:0007669"/>
    <property type="project" value="UniProtKB-KW"/>
</dbReference>
<evidence type="ECO:0000256" key="6">
    <source>
        <dbReference type="ARBA" id="ARBA00022490"/>
    </source>
</evidence>
<dbReference type="PRINTS" id="PR00449">
    <property type="entry name" value="RASTRNSFRMNG"/>
</dbReference>
<name>A0A1S3IID5_LINAN</name>
<evidence type="ECO:0000256" key="1">
    <source>
        <dbReference type="ARBA" id="ARBA00004120"/>
    </source>
</evidence>
<protein>
    <recommendedName>
        <fullName evidence="3">Ciliogenesis and planar polarity effector 2</fullName>
    </recommendedName>
    <alternativeName>
        <fullName evidence="13">REM2- and Rab-like small GTPase 1</fullName>
    </alternativeName>
</protein>
<evidence type="ECO:0000313" key="14">
    <source>
        <dbReference type="Proteomes" id="UP000085678"/>
    </source>
</evidence>
<dbReference type="GO" id="GO:0015031">
    <property type="term" value="P:protein transport"/>
    <property type="evidence" value="ECO:0007669"/>
    <property type="project" value="UniProtKB-KW"/>
</dbReference>
<dbReference type="InParanoid" id="A0A1S3IID5"/>
<keyword evidence="14" id="KW-1185">Reference proteome</keyword>
<evidence type="ECO:0000256" key="8">
    <source>
        <dbReference type="ARBA" id="ARBA00022927"/>
    </source>
</evidence>
<evidence type="ECO:0000256" key="13">
    <source>
        <dbReference type="ARBA" id="ARBA00030243"/>
    </source>
</evidence>
<dbReference type="Pfam" id="PF00071">
    <property type="entry name" value="Ras"/>
    <property type="match status" value="1"/>
</dbReference>
<dbReference type="SUPFAM" id="SSF52540">
    <property type="entry name" value="P-loop containing nucleoside triphosphate hydrolases"/>
    <property type="match status" value="1"/>
</dbReference>
<dbReference type="KEGG" id="lak:106164495"/>
<dbReference type="OrthoDB" id="10266641at2759"/>
<evidence type="ECO:0000256" key="4">
    <source>
        <dbReference type="ARBA" id="ARBA00022448"/>
    </source>
</evidence>
<dbReference type="GO" id="GO:0030030">
    <property type="term" value="P:cell projection organization"/>
    <property type="evidence" value="ECO:0007669"/>
    <property type="project" value="UniProtKB-KW"/>
</dbReference>
<evidence type="ECO:0000256" key="3">
    <source>
        <dbReference type="ARBA" id="ARBA00021423"/>
    </source>
</evidence>
<comment type="similarity">
    <text evidence="2">Belongs to the small GTPase superfamily. Rab family.</text>
</comment>
<dbReference type="GeneID" id="106164495"/>
<organism evidence="14 15">
    <name type="scientific">Lingula anatina</name>
    <name type="common">Brachiopod</name>
    <name type="synonym">Lingula unguis</name>
    <dbReference type="NCBI Taxonomy" id="7574"/>
    <lineage>
        <taxon>Eukaryota</taxon>
        <taxon>Metazoa</taxon>
        <taxon>Spiralia</taxon>
        <taxon>Lophotrochozoa</taxon>
        <taxon>Brachiopoda</taxon>
        <taxon>Linguliformea</taxon>
        <taxon>Lingulata</taxon>
        <taxon>Lingulida</taxon>
        <taxon>Linguloidea</taxon>
        <taxon>Lingulidae</taxon>
        <taxon>Lingula</taxon>
    </lineage>
</organism>
<keyword evidence="4" id="KW-0813">Transport</keyword>
<evidence type="ECO:0000313" key="15">
    <source>
        <dbReference type="RefSeq" id="XP_013397888.1"/>
    </source>
</evidence>
<keyword evidence="9" id="KW-0969">Cilium</keyword>
<proteinExistence type="inferred from homology"/>
<keyword evidence="7" id="KW-0970">Cilium biogenesis/degradation</keyword>
<gene>
    <name evidence="15" type="primary">LOC106164495</name>
</gene>
<keyword evidence="10" id="KW-0547">Nucleotide-binding</keyword>
<evidence type="ECO:0000256" key="9">
    <source>
        <dbReference type="ARBA" id="ARBA00023069"/>
    </source>
</evidence>
<dbReference type="PROSITE" id="PS51419">
    <property type="entry name" value="RAB"/>
    <property type="match status" value="1"/>
</dbReference>
<keyword evidence="5" id="KW-0268">Exocytosis</keyword>
<keyword evidence="10" id="KW-0342">GTP-binding</keyword>
<dbReference type="PANTHER" id="PTHR14983:SF1">
    <property type="entry name" value="CILIOGENESIS AND PLANAR POLARITY EFFECTOR 2"/>
    <property type="match status" value="1"/>
</dbReference>
<evidence type="ECO:0000256" key="7">
    <source>
        <dbReference type="ARBA" id="ARBA00022794"/>
    </source>
</evidence>
<dbReference type="PANTHER" id="PTHR14983">
    <property type="entry name" value="CILIOGENESIS AND PLANAR POLARITY EFFECTOR 2"/>
    <property type="match status" value="1"/>
</dbReference>
<dbReference type="GO" id="GO:0003924">
    <property type="term" value="F:GTPase activity"/>
    <property type="evidence" value="ECO:0007669"/>
    <property type="project" value="InterPro"/>
</dbReference>
<evidence type="ECO:0000256" key="11">
    <source>
        <dbReference type="ARBA" id="ARBA00023212"/>
    </source>
</evidence>
<keyword evidence="6" id="KW-0963">Cytoplasm</keyword>
<dbReference type="Gene3D" id="3.40.50.300">
    <property type="entry name" value="P-loop containing nucleotide triphosphate hydrolases"/>
    <property type="match status" value="1"/>
</dbReference>
<dbReference type="STRING" id="7574.A0A1S3IID5"/>
<keyword evidence="11" id="KW-0206">Cytoskeleton</keyword>
<dbReference type="InterPro" id="IPR039677">
    <property type="entry name" value="RSG1"/>
</dbReference>